<dbReference type="InterPro" id="IPR029050">
    <property type="entry name" value="Immunoprotect_excell_Ig-like"/>
</dbReference>
<feature type="transmembrane region" description="Helical" evidence="2">
    <location>
        <begin position="45"/>
        <end position="62"/>
    </location>
</feature>
<proteinExistence type="predicted"/>
<comment type="caution">
    <text evidence="4">The sequence shown here is derived from an EMBL/GenBank/DDBJ whole genome shotgun (WGS) entry which is preliminary data.</text>
</comment>
<feature type="transmembrane region" description="Helical" evidence="2">
    <location>
        <begin position="74"/>
        <end position="98"/>
    </location>
</feature>
<dbReference type="Gene3D" id="2.60.40.1240">
    <property type="match status" value="1"/>
</dbReference>
<evidence type="ECO:0000313" key="5">
    <source>
        <dbReference type="Proteomes" id="UP001501791"/>
    </source>
</evidence>
<reference evidence="4 5" key="1">
    <citation type="journal article" date="2019" name="Int. J. Syst. Evol. Microbiol.">
        <title>The Global Catalogue of Microorganisms (GCM) 10K type strain sequencing project: providing services to taxonomists for standard genome sequencing and annotation.</title>
        <authorList>
            <consortium name="The Broad Institute Genomics Platform"/>
            <consortium name="The Broad Institute Genome Sequencing Center for Infectious Disease"/>
            <person name="Wu L."/>
            <person name="Ma J."/>
        </authorList>
    </citation>
    <scope>NUCLEOTIDE SEQUENCE [LARGE SCALE GENOMIC DNA]</scope>
    <source>
        <strain evidence="4 5">JCM 13319</strain>
    </source>
</reference>
<sequence>MTYYQRYPVQLQLQPKNGFGVTALVLGIIALLMGFIPFVSLFTSIPLGLLGIIFGILGLVRVSKRVATNKVMTIFGLIASALAILLALTSSIATGAFIGSLGSGDSTTTSAPVAYGDGAELQQEEKELDTFPGQTEDDVVGNAGEELSIRGVKITASEITPKNDTFGNLLCSKVVLKNDGESEVSYNAFDWKLQYPSGDIKDHSISGGDSLNSGEIAPGGTAEGNVCFEDNGEDGQYILISEGLFSFSSERGAWITDR</sequence>
<name>A0ABN2CEW5_9MICO</name>
<feature type="domain" description="DUF4352" evidence="3">
    <location>
        <begin position="167"/>
        <end position="243"/>
    </location>
</feature>
<dbReference type="RefSeq" id="WP_346036869.1">
    <property type="nucleotide sequence ID" value="NZ_BAAALY010000016.1"/>
</dbReference>
<evidence type="ECO:0000313" key="4">
    <source>
        <dbReference type="EMBL" id="GAA1555903.1"/>
    </source>
</evidence>
<keyword evidence="2" id="KW-1133">Transmembrane helix</keyword>
<protein>
    <recommendedName>
        <fullName evidence="3">DUF4352 domain-containing protein</fullName>
    </recommendedName>
</protein>
<dbReference type="EMBL" id="BAAALY010000016">
    <property type="protein sequence ID" value="GAA1555903.1"/>
    <property type="molecule type" value="Genomic_DNA"/>
</dbReference>
<accession>A0ABN2CEW5</accession>
<feature type="transmembrane region" description="Helical" evidence="2">
    <location>
        <begin position="21"/>
        <end position="39"/>
    </location>
</feature>
<keyword evidence="2" id="KW-0472">Membrane</keyword>
<gene>
    <name evidence="4" type="ORF">GCM10009691_32730</name>
</gene>
<keyword evidence="1" id="KW-0732">Signal</keyword>
<dbReference type="InterPro" id="IPR029051">
    <property type="entry name" value="DUF4352"/>
</dbReference>
<dbReference type="Proteomes" id="UP001501791">
    <property type="component" value="Unassembled WGS sequence"/>
</dbReference>
<keyword evidence="2" id="KW-0812">Transmembrane</keyword>
<keyword evidence="5" id="KW-1185">Reference proteome</keyword>
<evidence type="ECO:0000256" key="1">
    <source>
        <dbReference type="ARBA" id="ARBA00022729"/>
    </source>
</evidence>
<evidence type="ECO:0000259" key="3">
    <source>
        <dbReference type="Pfam" id="PF11611"/>
    </source>
</evidence>
<organism evidence="4 5">
    <name type="scientific">Brevibacterium picturae</name>
    <dbReference type="NCBI Taxonomy" id="260553"/>
    <lineage>
        <taxon>Bacteria</taxon>
        <taxon>Bacillati</taxon>
        <taxon>Actinomycetota</taxon>
        <taxon>Actinomycetes</taxon>
        <taxon>Micrococcales</taxon>
        <taxon>Brevibacteriaceae</taxon>
        <taxon>Brevibacterium</taxon>
    </lineage>
</organism>
<dbReference type="Pfam" id="PF11611">
    <property type="entry name" value="DUF4352"/>
    <property type="match status" value="1"/>
</dbReference>
<evidence type="ECO:0000256" key="2">
    <source>
        <dbReference type="SAM" id="Phobius"/>
    </source>
</evidence>